<sequence length="118" mass="13742">MDGDIEILINKLSIRRLDAIEENDTEHCQRYRYRTQCQKHYRTPDRLLPFPIFNIIAREESLAVILCERRDKEKIIDLGAPRCCSLQGTNRLAGATTVVERGENREKIIERKIETGSL</sequence>
<protein>
    <submittedName>
        <fullName evidence="1">Uncharacterized protein</fullName>
    </submittedName>
</protein>
<reference evidence="1 2" key="1">
    <citation type="submission" date="2019-12" db="EMBL/GenBank/DDBJ databases">
        <authorList>
            <person name="Alioto T."/>
            <person name="Alioto T."/>
            <person name="Gomez Garrido J."/>
        </authorList>
    </citation>
    <scope>NUCLEOTIDE SEQUENCE [LARGE SCALE GENOMIC DNA]</scope>
</reference>
<keyword evidence="2" id="KW-1185">Reference proteome</keyword>
<gene>
    <name evidence="1" type="ORF">OLEA9_A033127</name>
</gene>
<name>A0A8S0QE31_OLEEU</name>
<comment type="caution">
    <text evidence="1">The sequence shown here is derived from an EMBL/GenBank/DDBJ whole genome shotgun (WGS) entry which is preliminary data.</text>
</comment>
<accession>A0A8S0QE31</accession>
<organism evidence="1 2">
    <name type="scientific">Olea europaea subsp. europaea</name>
    <dbReference type="NCBI Taxonomy" id="158383"/>
    <lineage>
        <taxon>Eukaryota</taxon>
        <taxon>Viridiplantae</taxon>
        <taxon>Streptophyta</taxon>
        <taxon>Embryophyta</taxon>
        <taxon>Tracheophyta</taxon>
        <taxon>Spermatophyta</taxon>
        <taxon>Magnoliopsida</taxon>
        <taxon>eudicotyledons</taxon>
        <taxon>Gunneridae</taxon>
        <taxon>Pentapetalae</taxon>
        <taxon>asterids</taxon>
        <taxon>lamiids</taxon>
        <taxon>Lamiales</taxon>
        <taxon>Oleaceae</taxon>
        <taxon>Oleeae</taxon>
        <taxon>Olea</taxon>
    </lineage>
</organism>
<proteinExistence type="predicted"/>
<dbReference type="EMBL" id="CACTIH010001810">
    <property type="protein sequence ID" value="CAA2963499.1"/>
    <property type="molecule type" value="Genomic_DNA"/>
</dbReference>
<dbReference type="Gramene" id="OE9A033127T1">
    <property type="protein sequence ID" value="OE9A033127C1"/>
    <property type="gene ID" value="OE9A033127"/>
</dbReference>
<dbReference type="Proteomes" id="UP000594638">
    <property type="component" value="Unassembled WGS sequence"/>
</dbReference>
<evidence type="ECO:0000313" key="1">
    <source>
        <dbReference type="EMBL" id="CAA2963499.1"/>
    </source>
</evidence>
<evidence type="ECO:0000313" key="2">
    <source>
        <dbReference type="Proteomes" id="UP000594638"/>
    </source>
</evidence>
<dbReference type="AlphaFoldDB" id="A0A8S0QE31"/>